<sequence length="157" mass="17704">MLRTCFSLCLLAALYLSQPVAAGHGAPGPPDGQSEYRMGRYLGNVQDMDEWLEQLSPTQQVKARIIIDEARPRVRELRARIREKKAELESLNYDQETSPATLPRLGRELQMLRDELRATLLEVDKRMLREMGISLGPPMSRGCRMGHAGIVPTDESD</sequence>
<dbReference type="AlphaFoldDB" id="A0A6L5XPT5"/>
<dbReference type="RefSeq" id="WP_154512733.1">
    <property type="nucleotide sequence ID" value="NZ_DBFWWU010000033.1"/>
</dbReference>
<dbReference type="Proteomes" id="UP000477488">
    <property type="component" value="Unassembled WGS sequence"/>
</dbReference>
<accession>A0A6L5XPT5</accession>
<keyword evidence="3" id="KW-1185">Reference proteome</keyword>
<dbReference type="EMBL" id="VUMH01000016">
    <property type="protein sequence ID" value="MSS28881.1"/>
    <property type="molecule type" value="Genomic_DNA"/>
</dbReference>
<gene>
    <name evidence="2" type="ORF">FYJ44_12765</name>
</gene>
<evidence type="ECO:0000313" key="2">
    <source>
        <dbReference type="EMBL" id="MSS28881.1"/>
    </source>
</evidence>
<evidence type="ECO:0000313" key="3">
    <source>
        <dbReference type="Proteomes" id="UP000477488"/>
    </source>
</evidence>
<feature type="signal peptide" evidence="1">
    <location>
        <begin position="1"/>
        <end position="22"/>
    </location>
</feature>
<proteinExistence type="predicted"/>
<dbReference type="Gene3D" id="1.20.120.1490">
    <property type="match status" value="1"/>
</dbReference>
<keyword evidence="1" id="KW-0732">Signal</keyword>
<feature type="chain" id="PRO_5026872801" evidence="1">
    <location>
        <begin position="23"/>
        <end position="157"/>
    </location>
</feature>
<dbReference type="Pfam" id="PF13801">
    <property type="entry name" value="Metal_resist"/>
    <property type="match status" value="1"/>
</dbReference>
<organism evidence="2 3">
    <name type="scientific">Desulfovibrio porci</name>
    <dbReference type="NCBI Taxonomy" id="2605782"/>
    <lineage>
        <taxon>Bacteria</taxon>
        <taxon>Pseudomonadati</taxon>
        <taxon>Thermodesulfobacteriota</taxon>
        <taxon>Desulfovibrionia</taxon>
        <taxon>Desulfovibrionales</taxon>
        <taxon>Desulfovibrionaceae</taxon>
        <taxon>Desulfovibrio</taxon>
    </lineage>
</organism>
<evidence type="ECO:0000256" key="1">
    <source>
        <dbReference type="SAM" id="SignalP"/>
    </source>
</evidence>
<comment type="caution">
    <text evidence="2">The sequence shown here is derived from an EMBL/GenBank/DDBJ whole genome shotgun (WGS) entry which is preliminary data.</text>
</comment>
<reference evidence="2 3" key="1">
    <citation type="submission" date="2019-09" db="EMBL/GenBank/DDBJ databases">
        <title>In-depth cultivation of the pig gut microbiome towards novel bacterial diversity and tailored functional studies.</title>
        <authorList>
            <person name="Wylensek D."/>
            <person name="Hitch T.C.A."/>
            <person name="Clavel T."/>
        </authorList>
    </citation>
    <scope>NUCLEOTIDE SEQUENCE [LARGE SCALE GENOMIC DNA]</scope>
    <source>
        <strain evidence="2 3">PG-178-WT-4</strain>
    </source>
</reference>
<dbReference type="InterPro" id="IPR025961">
    <property type="entry name" value="Metal_resist"/>
</dbReference>
<protein>
    <submittedName>
        <fullName evidence="2">Periplasmic heavy metal sensor</fullName>
    </submittedName>
</protein>
<name>A0A6L5XPT5_9BACT</name>